<organism evidence="2 3">
    <name type="scientific">Triparma columacea</name>
    <dbReference type="NCBI Taxonomy" id="722753"/>
    <lineage>
        <taxon>Eukaryota</taxon>
        <taxon>Sar</taxon>
        <taxon>Stramenopiles</taxon>
        <taxon>Ochrophyta</taxon>
        <taxon>Bolidophyceae</taxon>
        <taxon>Parmales</taxon>
        <taxon>Triparmaceae</taxon>
        <taxon>Triparma</taxon>
    </lineage>
</organism>
<keyword evidence="3" id="KW-1185">Reference proteome</keyword>
<gene>
    <name evidence="2" type="ORF">TrCOL_g9900</name>
</gene>
<reference evidence="3" key="1">
    <citation type="journal article" date="2023" name="Commun. Biol.">
        <title>Genome analysis of Parmales, the sister group of diatoms, reveals the evolutionary specialization of diatoms from phago-mixotrophs to photoautotrophs.</title>
        <authorList>
            <person name="Ban H."/>
            <person name="Sato S."/>
            <person name="Yoshikawa S."/>
            <person name="Yamada K."/>
            <person name="Nakamura Y."/>
            <person name="Ichinomiya M."/>
            <person name="Sato N."/>
            <person name="Blanc-Mathieu R."/>
            <person name="Endo H."/>
            <person name="Kuwata A."/>
            <person name="Ogata H."/>
        </authorList>
    </citation>
    <scope>NUCLEOTIDE SEQUENCE [LARGE SCALE GENOMIC DNA]</scope>
</reference>
<comment type="caution">
    <text evidence="2">The sequence shown here is derived from an EMBL/GenBank/DDBJ whole genome shotgun (WGS) entry which is preliminary data.</text>
</comment>
<evidence type="ECO:0000256" key="1">
    <source>
        <dbReference type="SAM" id="MobiDB-lite"/>
    </source>
</evidence>
<name>A0A9W7L502_9STRA</name>
<dbReference type="EMBL" id="BRYA01000023">
    <property type="protein sequence ID" value="GMI32816.1"/>
    <property type="molecule type" value="Genomic_DNA"/>
</dbReference>
<feature type="region of interest" description="Disordered" evidence="1">
    <location>
        <begin position="164"/>
        <end position="183"/>
    </location>
</feature>
<dbReference type="OrthoDB" id="10537899at2759"/>
<evidence type="ECO:0000313" key="3">
    <source>
        <dbReference type="Proteomes" id="UP001165065"/>
    </source>
</evidence>
<proteinExistence type="predicted"/>
<dbReference type="Proteomes" id="UP001165065">
    <property type="component" value="Unassembled WGS sequence"/>
</dbReference>
<protein>
    <submittedName>
        <fullName evidence="2">Uncharacterized protein</fullName>
    </submittedName>
</protein>
<evidence type="ECO:0000313" key="2">
    <source>
        <dbReference type="EMBL" id="GMI32816.1"/>
    </source>
</evidence>
<accession>A0A9W7L502</accession>
<dbReference type="AlphaFoldDB" id="A0A9W7L502"/>
<sequence>MKHNRSTAAFMAAWENVDTPLSKLPECIMERIFEYAASERPDKVVVCSTGGSLTSLAREDFRVDGEEKEELKEAMEEQRVELGEELRENYCDYDGCNYDYNHSREDSKSEYEEQRLRKGGYTVLVKKRGGGEKIQQTHTGPSRAMEAFVCGALIVGGAREIKAERGGTSCPPPSPHSPPLSSSPTSVCEMIRCWGMCPGGLSLPPPPQQAMGKVEGAWLGDLRELKEDLGF</sequence>